<dbReference type="GO" id="GO:0005737">
    <property type="term" value="C:cytoplasm"/>
    <property type="evidence" value="ECO:0007669"/>
    <property type="project" value="UniProtKB-SubCell"/>
</dbReference>
<proteinExistence type="inferred from homology"/>
<evidence type="ECO:0000259" key="7">
    <source>
        <dbReference type="Pfam" id="PF00881"/>
    </source>
</evidence>
<evidence type="ECO:0000313" key="8">
    <source>
        <dbReference type="EMBL" id="KIN03183.1"/>
    </source>
</evidence>
<dbReference type="Proteomes" id="UP000054321">
    <property type="component" value="Unassembled WGS sequence"/>
</dbReference>
<dbReference type="FunFam" id="3.40.109.10:FF:000001">
    <property type="entry name" value="Nitroreductase family"/>
    <property type="match status" value="1"/>
</dbReference>
<dbReference type="PANTHER" id="PTHR43035:SF1">
    <property type="entry name" value="FATTY ACID REPRESSION MUTANT PROTEIN 2-RELATED"/>
    <property type="match status" value="1"/>
</dbReference>
<keyword evidence="4" id="KW-0963">Cytoplasm</keyword>
<evidence type="ECO:0000256" key="6">
    <source>
        <dbReference type="ARBA" id="ARBA00023242"/>
    </source>
</evidence>
<feature type="domain" description="Nitroreductase" evidence="7">
    <location>
        <begin position="42"/>
        <end position="160"/>
    </location>
</feature>
<evidence type="ECO:0000256" key="5">
    <source>
        <dbReference type="ARBA" id="ARBA00023002"/>
    </source>
</evidence>
<dbReference type="STRING" id="913774.A0A0C3DME5"/>
<dbReference type="OrthoDB" id="2138173at2759"/>
<dbReference type="FunCoup" id="A0A0C3DME5">
    <property type="interactions" value="38"/>
</dbReference>
<keyword evidence="5" id="KW-0560">Oxidoreductase</keyword>
<accession>A0A0C3DME5</accession>
<dbReference type="InterPro" id="IPR029479">
    <property type="entry name" value="Nitroreductase"/>
</dbReference>
<reference evidence="9" key="2">
    <citation type="submission" date="2015-01" db="EMBL/GenBank/DDBJ databases">
        <title>Evolutionary Origins and Diversification of the Mycorrhizal Mutualists.</title>
        <authorList>
            <consortium name="DOE Joint Genome Institute"/>
            <consortium name="Mycorrhizal Genomics Consortium"/>
            <person name="Kohler A."/>
            <person name="Kuo A."/>
            <person name="Nagy L.G."/>
            <person name="Floudas D."/>
            <person name="Copeland A."/>
            <person name="Barry K.W."/>
            <person name="Cichocki N."/>
            <person name="Veneault-Fourrey C."/>
            <person name="LaButti K."/>
            <person name="Lindquist E.A."/>
            <person name="Lipzen A."/>
            <person name="Lundell T."/>
            <person name="Morin E."/>
            <person name="Murat C."/>
            <person name="Riley R."/>
            <person name="Ohm R."/>
            <person name="Sun H."/>
            <person name="Tunlid A."/>
            <person name="Henrissat B."/>
            <person name="Grigoriev I.V."/>
            <person name="Hibbett D.S."/>
            <person name="Martin F."/>
        </authorList>
    </citation>
    <scope>NUCLEOTIDE SEQUENCE [LARGE SCALE GENOMIC DNA]</scope>
    <source>
        <strain evidence="9">Zn</strain>
    </source>
</reference>
<name>A0A0C3DME5_OIDMZ</name>
<dbReference type="HOGENOM" id="CLU_073125_1_0_1"/>
<comment type="subcellular location">
    <subcellularLocation>
        <location evidence="2">Cytoplasm</location>
    </subcellularLocation>
    <subcellularLocation>
        <location evidence="1">Nucleus</location>
    </subcellularLocation>
</comment>
<dbReference type="AlphaFoldDB" id="A0A0C3DME5"/>
<dbReference type="InParanoid" id="A0A0C3DME5"/>
<reference evidence="8 9" key="1">
    <citation type="submission" date="2014-04" db="EMBL/GenBank/DDBJ databases">
        <authorList>
            <consortium name="DOE Joint Genome Institute"/>
            <person name="Kuo A."/>
            <person name="Martino E."/>
            <person name="Perotto S."/>
            <person name="Kohler A."/>
            <person name="Nagy L.G."/>
            <person name="Floudas D."/>
            <person name="Copeland A."/>
            <person name="Barry K.W."/>
            <person name="Cichocki N."/>
            <person name="Veneault-Fourrey C."/>
            <person name="LaButti K."/>
            <person name="Lindquist E.A."/>
            <person name="Lipzen A."/>
            <person name="Lundell T."/>
            <person name="Morin E."/>
            <person name="Murat C."/>
            <person name="Sun H."/>
            <person name="Tunlid A."/>
            <person name="Henrissat B."/>
            <person name="Grigoriev I.V."/>
            <person name="Hibbett D.S."/>
            <person name="Martin F."/>
            <person name="Nordberg H.P."/>
            <person name="Cantor M.N."/>
            <person name="Hua S.X."/>
        </authorList>
    </citation>
    <scope>NUCLEOTIDE SEQUENCE [LARGE SCALE GENOMIC DNA]</scope>
    <source>
        <strain evidence="8 9">Zn</strain>
    </source>
</reference>
<evidence type="ECO:0000256" key="1">
    <source>
        <dbReference type="ARBA" id="ARBA00004123"/>
    </source>
</evidence>
<evidence type="ECO:0000256" key="3">
    <source>
        <dbReference type="ARBA" id="ARBA00007118"/>
    </source>
</evidence>
<dbReference type="Pfam" id="PF00881">
    <property type="entry name" value="Nitroreductase"/>
    <property type="match status" value="1"/>
</dbReference>
<evidence type="ECO:0000256" key="4">
    <source>
        <dbReference type="ARBA" id="ARBA00022490"/>
    </source>
</evidence>
<keyword evidence="9" id="KW-1185">Reference proteome</keyword>
<dbReference type="Gene3D" id="3.40.109.10">
    <property type="entry name" value="NADH Oxidase"/>
    <property type="match status" value="2"/>
</dbReference>
<dbReference type="GO" id="GO:0016491">
    <property type="term" value="F:oxidoreductase activity"/>
    <property type="evidence" value="ECO:0007669"/>
    <property type="project" value="UniProtKB-KW"/>
</dbReference>
<comment type="similarity">
    <text evidence="3">Belongs to the nitroreductase family.</text>
</comment>
<dbReference type="GO" id="GO:0034599">
    <property type="term" value="P:cellular response to oxidative stress"/>
    <property type="evidence" value="ECO:0007669"/>
    <property type="project" value="InterPro"/>
</dbReference>
<gene>
    <name evidence="8" type="ORF">OIDMADRAFT_40804</name>
</gene>
<dbReference type="PANTHER" id="PTHR43035">
    <property type="entry name" value="FATTY ACID REPRESSION MUTANT PROTEIN 2-RELATED"/>
    <property type="match status" value="1"/>
</dbReference>
<dbReference type="InterPro" id="IPR033877">
    <property type="entry name" value="Frm2/Hbn1"/>
</dbReference>
<organism evidence="8 9">
    <name type="scientific">Oidiodendron maius (strain Zn)</name>
    <dbReference type="NCBI Taxonomy" id="913774"/>
    <lineage>
        <taxon>Eukaryota</taxon>
        <taxon>Fungi</taxon>
        <taxon>Dikarya</taxon>
        <taxon>Ascomycota</taxon>
        <taxon>Pezizomycotina</taxon>
        <taxon>Leotiomycetes</taxon>
        <taxon>Leotiomycetes incertae sedis</taxon>
        <taxon>Myxotrichaceae</taxon>
        <taxon>Oidiodendron</taxon>
    </lineage>
</organism>
<dbReference type="InterPro" id="IPR000415">
    <property type="entry name" value="Nitroreductase-like"/>
</dbReference>
<dbReference type="SUPFAM" id="SSF55469">
    <property type="entry name" value="FMN-dependent nitroreductase-like"/>
    <property type="match status" value="1"/>
</dbReference>
<evidence type="ECO:0000313" key="9">
    <source>
        <dbReference type="Proteomes" id="UP000054321"/>
    </source>
</evidence>
<dbReference type="EMBL" id="KN832874">
    <property type="protein sequence ID" value="KIN03183.1"/>
    <property type="molecule type" value="Genomic_DNA"/>
</dbReference>
<dbReference type="GO" id="GO:0005634">
    <property type="term" value="C:nucleus"/>
    <property type="evidence" value="ECO:0007669"/>
    <property type="project" value="UniProtKB-SubCell"/>
</dbReference>
<evidence type="ECO:0000256" key="2">
    <source>
        <dbReference type="ARBA" id="ARBA00004496"/>
    </source>
</evidence>
<dbReference type="CDD" id="cd02140">
    <property type="entry name" value="Frm2-like"/>
    <property type="match status" value="1"/>
</dbReference>
<protein>
    <recommendedName>
        <fullName evidence="7">Nitroreductase domain-containing protein</fullName>
    </recommendedName>
</protein>
<keyword evidence="6" id="KW-0539">Nucleus</keyword>
<sequence>MPFFTAFFDIIKHRRSLYQLQKSSTISNTQIRDIITQAVLHHDRLWEITKESFKQILSAERFPATEKKLDGFKAGYGTILFFDAQSSISAMQVKFPTYADRFPTWATQSNGMHQFAVWAALEAEGLGCNLQHYNPIIDEKVGAEWDVPKDWKLDSQLVFGTTTEQAGKKTFLDMGERFKVYGA</sequence>